<keyword evidence="4 5" id="KW-0472">Membrane</keyword>
<feature type="transmembrane region" description="Helical" evidence="5">
    <location>
        <begin position="416"/>
        <end position="435"/>
    </location>
</feature>
<dbReference type="SUPFAM" id="SSF103473">
    <property type="entry name" value="MFS general substrate transporter"/>
    <property type="match status" value="1"/>
</dbReference>
<dbReference type="GO" id="GO:0016020">
    <property type="term" value="C:membrane"/>
    <property type="evidence" value="ECO:0007669"/>
    <property type="project" value="UniProtKB-SubCell"/>
</dbReference>
<evidence type="ECO:0000256" key="4">
    <source>
        <dbReference type="ARBA" id="ARBA00023136"/>
    </source>
</evidence>
<sequence length="465" mass="50271">MEAPPGGAGRQPTRALFIQVLVGLVANLAAVAPGMNLGYSAVALPAMKISDNITEEEASWIASLASIATPIGCLVSGPLLDRWGRKVALFAVNVPATAGWLLLATSPDLTQVYAGRLLTGLSTGMASVPATVYVAETSHQSIRGMLVTWPSIFMALGILLVYLLGYCFPTQWRLVAGLSATFPILSALFSCFLPESPVWLANRGMHEKAQKNLRFLRGTAARHDIDAFVVQTAPKSIPLRAILEPQIWKPLLIMNLFFFFQQFAGVFVVVFYAIDIAAEAGVEANGYLVTVLIGLTRLVVTVGISYASKHYGRRPLAVISGAGMTLCMGVLAGYLLLRHLGEVGEFPLLPAVCLVLFIFTSTVGFLTLPWAMIGEVFPSRVRGLAGGSTTCLAYLFSFAIVKTYPQMKHAMQSHGVFGFYGAMSLLGTLFVYFFLPETYGKTLEEVEEGFARRRPQEDISMAIKP</sequence>
<protein>
    <recommendedName>
        <fullName evidence="6">Major facilitator superfamily (MFS) profile domain-containing protein</fullName>
    </recommendedName>
</protein>
<dbReference type="Proteomes" id="UP001233999">
    <property type="component" value="Unassembled WGS sequence"/>
</dbReference>
<name>A0AAD8EJ33_DIPPU</name>
<dbReference type="PROSITE" id="PS00216">
    <property type="entry name" value="SUGAR_TRANSPORT_1"/>
    <property type="match status" value="1"/>
</dbReference>
<feature type="domain" description="Major facilitator superfamily (MFS) profile" evidence="6">
    <location>
        <begin position="22"/>
        <end position="439"/>
    </location>
</feature>
<feature type="transmembrane region" description="Helical" evidence="5">
    <location>
        <begin position="146"/>
        <end position="166"/>
    </location>
</feature>
<feature type="transmembrane region" description="Helical" evidence="5">
    <location>
        <begin position="16"/>
        <end position="39"/>
    </location>
</feature>
<dbReference type="InterPro" id="IPR005828">
    <property type="entry name" value="MFS_sugar_transport-like"/>
</dbReference>
<feature type="transmembrane region" description="Helical" evidence="5">
    <location>
        <begin position="348"/>
        <end position="371"/>
    </location>
</feature>
<dbReference type="AlphaFoldDB" id="A0AAD8EJ33"/>
<evidence type="ECO:0000313" key="8">
    <source>
        <dbReference type="Proteomes" id="UP001233999"/>
    </source>
</evidence>
<feature type="transmembrane region" description="Helical" evidence="5">
    <location>
        <begin position="383"/>
        <end position="404"/>
    </location>
</feature>
<dbReference type="InterPro" id="IPR020846">
    <property type="entry name" value="MFS_dom"/>
</dbReference>
<evidence type="ECO:0000256" key="2">
    <source>
        <dbReference type="ARBA" id="ARBA00022692"/>
    </source>
</evidence>
<evidence type="ECO:0000256" key="1">
    <source>
        <dbReference type="ARBA" id="ARBA00004141"/>
    </source>
</evidence>
<dbReference type="PROSITE" id="PS00217">
    <property type="entry name" value="SUGAR_TRANSPORT_2"/>
    <property type="match status" value="1"/>
</dbReference>
<feature type="transmembrane region" description="Helical" evidence="5">
    <location>
        <begin position="59"/>
        <end position="80"/>
    </location>
</feature>
<keyword evidence="8" id="KW-1185">Reference proteome</keyword>
<dbReference type="PANTHER" id="PTHR48021">
    <property type="match status" value="1"/>
</dbReference>
<organism evidence="7 8">
    <name type="scientific">Diploptera punctata</name>
    <name type="common">Pacific beetle cockroach</name>
    <dbReference type="NCBI Taxonomy" id="6984"/>
    <lineage>
        <taxon>Eukaryota</taxon>
        <taxon>Metazoa</taxon>
        <taxon>Ecdysozoa</taxon>
        <taxon>Arthropoda</taxon>
        <taxon>Hexapoda</taxon>
        <taxon>Insecta</taxon>
        <taxon>Pterygota</taxon>
        <taxon>Neoptera</taxon>
        <taxon>Polyneoptera</taxon>
        <taxon>Dictyoptera</taxon>
        <taxon>Blattodea</taxon>
        <taxon>Blaberoidea</taxon>
        <taxon>Blaberidae</taxon>
        <taxon>Diplopterinae</taxon>
        <taxon>Diploptera</taxon>
    </lineage>
</organism>
<dbReference type="FunFam" id="1.20.1250.20:FF:000249">
    <property type="entry name" value="facilitated trehalose transporter Tret1"/>
    <property type="match status" value="1"/>
</dbReference>
<feature type="transmembrane region" description="Helical" evidence="5">
    <location>
        <begin position="252"/>
        <end position="274"/>
    </location>
</feature>
<dbReference type="InterPro" id="IPR050549">
    <property type="entry name" value="MFS_Trehalose_Transporter"/>
</dbReference>
<comment type="caution">
    <text evidence="7">The sequence shown here is derived from an EMBL/GenBank/DDBJ whole genome shotgun (WGS) entry which is preliminary data.</text>
</comment>
<dbReference type="InterPro" id="IPR003663">
    <property type="entry name" value="Sugar/inositol_transpt"/>
</dbReference>
<evidence type="ECO:0000256" key="3">
    <source>
        <dbReference type="ARBA" id="ARBA00022989"/>
    </source>
</evidence>
<dbReference type="Gene3D" id="1.20.1250.20">
    <property type="entry name" value="MFS general substrate transporter like domains"/>
    <property type="match status" value="1"/>
</dbReference>
<evidence type="ECO:0000313" key="7">
    <source>
        <dbReference type="EMBL" id="KAJ9592465.1"/>
    </source>
</evidence>
<feature type="transmembrane region" description="Helical" evidence="5">
    <location>
        <begin position="286"/>
        <end position="304"/>
    </location>
</feature>
<dbReference type="PRINTS" id="PR00171">
    <property type="entry name" value="SUGRTRNSPORT"/>
</dbReference>
<feature type="transmembrane region" description="Helical" evidence="5">
    <location>
        <begin position="172"/>
        <end position="193"/>
    </location>
</feature>
<dbReference type="InterPro" id="IPR036259">
    <property type="entry name" value="MFS_trans_sf"/>
</dbReference>
<reference evidence="7" key="1">
    <citation type="journal article" date="2023" name="IScience">
        <title>Live-bearing cockroach genome reveals convergent evolutionary mechanisms linked to viviparity in insects and beyond.</title>
        <authorList>
            <person name="Fouks B."/>
            <person name="Harrison M.C."/>
            <person name="Mikhailova A.A."/>
            <person name="Marchal E."/>
            <person name="English S."/>
            <person name="Carruthers M."/>
            <person name="Jennings E.C."/>
            <person name="Chiamaka E.L."/>
            <person name="Frigard R.A."/>
            <person name="Pippel M."/>
            <person name="Attardo G.M."/>
            <person name="Benoit J.B."/>
            <person name="Bornberg-Bauer E."/>
            <person name="Tobe S.S."/>
        </authorList>
    </citation>
    <scope>NUCLEOTIDE SEQUENCE</scope>
    <source>
        <strain evidence="7">Stay&amp;Tobe</strain>
    </source>
</reference>
<dbReference type="GO" id="GO:0022857">
    <property type="term" value="F:transmembrane transporter activity"/>
    <property type="evidence" value="ECO:0007669"/>
    <property type="project" value="InterPro"/>
</dbReference>
<feature type="transmembrane region" description="Helical" evidence="5">
    <location>
        <begin position="316"/>
        <end position="336"/>
    </location>
</feature>
<proteinExistence type="predicted"/>
<feature type="transmembrane region" description="Helical" evidence="5">
    <location>
        <begin position="87"/>
        <end position="107"/>
    </location>
</feature>
<dbReference type="PANTHER" id="PTHR48021:SF89">
    <property type="entry name" value="FI02132P-RELATED"/>
    <property type="match status" value="1"/>
</dbReference>
<gene>
    <name evidence="7" type="ORF">L9F63_015881</name>
</gene>
<dbReference type="Pfam" id="PF00083">
    <property type="entry name" value="Sugar_tr"/>
    <property type="match status" value="1"/>
</dbReference>
<dbReference type="InterPro" id="IPR005829">
    <property type="entry name" value="Sugar_transporter_CS"/>
</dbReference>
<evidence type="ECO:0000256" key="5">
    <source>
        <dbReference type="SAM" id="Phobius"/>
    </source>
</evidence>
<comment type="subcellular location">
    <subcellularLocation>
        <location evidence="1">Membrane</location>
        <topology evidence="1">Multi-pass membrane protein</topology>
    </subcellularLocation>
</comment>
<dbReference type="PROSITE" id="PS50850">
    <property type="entry name" value="MFS"/>
    <property type="match status" value="1"/>
</dbReference>
<evidence type="ECO:0000259" key="6">
    <source>
        <dbReference type="PROSITE" id="PS50850"/>
    </source>
</evidence>
<keyword evidence="3 5" id="KW-1133">Transmembrane helix</keyword>
<keyword evidence="2 5" id="KW-0812">Transmembrane</keyword>
<accession>A0AAD8EJ33</accession>
<dbReference type="EMBL" id="JASPKZ010003835">
    <property type="protein sequence ID" value="KAJ9592465.1"/>
    <property type="molecule type" value="Genomic_DNA"/>
</dbReference>
<reference evidence="7" key="2">
    <citation type="submission" date="2023-05" db="EMBL/GenBank/DDBJ databases">
        <authorList>
            <person name="Fouks B."/>
        </authorList>
    </citation>
    <scope>NUCLEOTIDE SEQUENCE</scope>
    <source>
        <strain evidence="7">Stay&amp;Tobe</strain>
        <tissue evidence="7">Testes</tissue>
    </source>
</reference>